<dbReference type="RefSeq" id="WP_330411424.1">
    <property type="nucleotide sequence ID" value="NZ_JAIWZC010000001.1"/>
</dbReference>
<proteinExistence type="predicted"/>
<protein>
    <submittedName>
        <fullName evidence="2">SNF2-like protein</fullName>
    </submittedName>
</protein>
<sequence length="364" mass="40488">MRQGNLNPKVKIFRYVTEGTFDSYSWQLIENKQKFIGQIMTSKSPVRSCEDVDEAALTYAEVKALATGNPYIKEKMDLDIQVSKLKLMKANHTSQKYRLEDNIAKHYPQQITILKERISGMQADIQAAKANLPVDKEQFSMKVGDKLYTDKKEAGTALVEMCKEIKTVNAPAVIGEYAGFKMAVSFDAFNHKFVMNLKGQLSHNLEVGSDPIGNIARINHALESMPKQLMEAQTKLETVEHQLETAKVEVTKPFAQEAELAEKLERLSALNALLNMDEKGNDGIDMDDEPEAPKSEKEVADCPAKNIPIAEKAVGTEQDKGIRQYADAPAERVSLKAKLEVMKAKVAGAEKPGKQMDKGKEVTI</sequence>
<dbReference type="SUPFAM" id="SSF52540">
    <property type="entry name" value="P-loop containing nucleoside triphosphate hydrolases"/>
    <property type="match status" value="1"/>
</dbReference>
<feature type="compositionally biased region" description="Basic and acidic residues" evidence="1">
    <location>
        <begin position="291"/>
        <end position="300"/>
    </location>
</feature>
<feature type="region of interest" description="Disordered" evidence="1">
    <location>
        <begin position="279"/>
        <end position="300"/>
    </location>
</feature>
<evidence type="ECO:0000313" key="3">
    <source>
        <dbReference type="Proteomes" id="UP000251853"/>
    </source>
</evidence>
<dbReference type="EMBL" id="UAVW01000019">
    <property type="protein sequence ID" value="SQB16006.1"/>
    <property type="molecule type" value="Genomic_DNA"/>
</dbReference>
<gene>
    <name evidence="2" type="ORF">NCTC11224_05103</name>
</gene>
<dbReference type="InterPro" id="IPR027417">
    <property type="entry name" value="P-loop_NTPase"/>
</dbReference>
<evidence type="ECO:0000313" key="2">
    <source>
        <dbReference type="EMBL" id="SQB16006.1"/>
    </source>
</evidence>
<organism evidence="2 3">
    <name type="scientific">Enterocloster clostridioformis</name>
    <dbReference type="NCBI Taxonomy" id="1531"/>
    <lineage>
        <taxon>Bacteria</taxon>
        <taxon>Bacillati</taxon>
        <taxon>Bacillota</taxon>
        <taxon>Clostridia</taxon>
        <taxon>Lachnospirales</taxon>
        <taxon>Lachnospiraceae</taxon>
        <taxon>Enterocloster</taxon>
    </lineage>
</organism>
<keyword evidence="3" id="KW-1185">Reference proteome</keyword>
<evidence type="ECO:0000256" key="1">
    <source>
        <dbReference type="SAM" id="MobiDB-lite"/>
    </source>
</evidence>
<accession>A0A2X2UHJ7</accession>
<dbReference type="AlphaFoldDB" id="A0A2X2UHJ7"/>
<reference evidence="2 3" key="1">
    <citation type="submission" date="2018-06" db="EMBL/GenBank/DDBJ databases">
        <authorList>
            <consortium name="Pathogen Informatics"/>
            <person name="Doyle S."/>
        </authorList>
    </citation>
    <scope>NUCLEOTIDE SEQUENCE [LARGE SCALE GENOMIC DNA]</scope>
    <source>
        <strain evidence="2 3">NCTC11224</strain>
    </source>
</reference>
<name>A0A2X2UHJ7_9FIRM</name>
<dbReference type="Proteomes" id="UP000251853">
    <property type="component" value="Unassembled WGS sequence"/>
</dbReference>